<dbReference type="InterPro" id="IPR031493">
    <property type="entry name" value="Zinc_ribbon_15"/>
</dbReference>
<dbReference type="AlphaFoldDB" id="A0A3N0I2N5"/>
<protein>
    <submittedName>
        <fullName evidence="2">Zinc-ribbon domain-containing protein</fullName>
    </submittedName>
</protein>
<dbReference type="Pfam" id="PF17032">
    <property type="entry name" value="Zn_ribbon_15"/>
    <property type="match status" value="1"/>
</dbReference>
<name>A0A3N0I2N5_9FIRM</name>
<dbReference type="Proteomes" id="UP000276568">
    <property type="component" value="Unassembled WGS sequence"/>
</dbReference>
<reference evidence="2 3" key="1">
    <citation type="submission" date="2018-11" db="EMBL/GenBank/DDBJ databases">
        <title>Clostridium sp. nov., a member of the family Erysipelotrichaceae isolated from pig faeces.</title>
        <authorList>
            <person name="Chang Y.-H."/>
        </authorList>
    </citation>
    <scope>NUCLEOTIDE SEQUENCE [LARGE SCALE GENOMIC DNA]</scope>
    <source>
        <strain evidence="2 3">YH-panp20</strain>
    </source>
</reference>
<evidence type="ECO:0000259" key="1">
    <source>
        <dbReference type="Pfam" id="PF17032"/>
    </source>
</evidence>
<feature type="domain" description="Zinc-ribbon 15" evidence="1">
    <location>
        <begin position="21"/>
        <end position="110"/>
    </location>
</feature>
<evidence type="ECO:0000313" key="3">
    <source>
        <dbReference type="Proteomes" id="UP000276568"/>
    </source>
</evidence>
<comment type="caution">
    <text evidence="2">The sequence shown here is derived from an EMBL/GenBank/DDBJ whole genome shotgun (WGS) entry which is preliminary data.</text>
</comment>
<proteinExistence type="predicted"/>
<sequence>MFFFFSILPKTKDLGFHWIDCLTMNAHVYVTYQEFAIFLIPLFHWGRTYRIQTENGDIYQLNSEKGKQLEKGDVSITWSDLETMQKETRVCPHCGMPIENDSYSFCPHCGKPLY</sequence>
<dbReference type="EMBL" id="RJQC01000002">
    <property type="protein sequence ID" value="RNM30592.1"/>
    <property type="molecule type" value="Genomic_DNA"/>
</dbReference>
<dbReference type="OrthoDB" id="4377018at2"/>
<gene>
    <name evidence="2" type="ORF">EDX97_07365</name>
</gene>
<dbReference type="RefSeq" id="WP_128520502.1">
    <property type="nucleotide sequence ID" value="NZ_JBQHVF010000003.1"/>
</dbReference>
<evidence type="ECO:0000313" key="2">
    <source>
        <dbReference type="EMBL" id="RNM30592.1"/>
    </source>
</evidence>
<organism evidence="2 3">
    <name type="scientific">Absicoccus porci</name>
    <dbReference type="NCBI Taxonomy" id="2486576"/>
    <lineage>
        <taxon>Bacteria</taxon>
        <taxon>Bacillati</taxon>
        <taxon>Bacillota</taxon>
        <taxon>Erysipelotrichia</taxon>
        <taxon>Erysipelotrichales</taxon>
        <taxon>Erysipelotrichaceae</taxon>
        <taxon>Absicoccus</taxon>
    </lineage>
</organism>
<keyword evidence="3" id="KW-1185">Reference proteome</keyword>
<accession>A0A3N0I2N5</accession>